<dbReference type="Gramene" id="EOY29210">
    <property type="protein sequence ID" value="EOY29210"/>
    <property type="gene ID" value="TCM_036814"/>
</dbReference>
<keyword evidence="2" id="KW-1185">Reference proteome</keyword>
<dbReference type="EMBL" id="CM001887">
    <property type="protein sequence ID" value="EOY29210.1"/>
    <property type="molecule type" value="Genomic_DNA"/>
</dbReference>
<name>A0A061GHA2_THECC</name>
<protein>
    <submittedName>
        <fullName evidence="1">Uncharacterized protein</fullName>
    </submittedName>
</protein>
<dbReference type="AlphaFoldDB" id="A0A061GHA2"/>
<evidence type="ECO:0000313" key="2">
    <source>
        <dbReference type="Proteomes" id="UP000026915"/>
    </source>
</evidence>
<reference evidence="1 2" key="1">
    <citation type="journal article" date="2013" name="Genome Biol.">
        <title>The genome sequence of the most widely cultivated cacao type and its use to identify candidate genes regulating pod color.</title>
        <authorList>
            <person name="Motamayor J.C."/>
            <person name="Mockaitis K."/>
            <person name="Schmutz J."/>
            <person name="Haiminen N."/>
            <person name="Iii D.L."/>
            <person name="Cornejo O."/>
            <person name="Findley S.D."/>
            <person name="Zheng P."/>
            <person name="Utro F."/>
            <person name="Royaert S."/>
            <person name="Saski C."/>
            <person name="Jenkins J."/>
            <person name="Podicheti R."/>
            <person name="Zhao M."/>
            <person name="Scheffler B.E."/>
            <person name="Stack J.C."/>
            <person name="Feltus F.A."/>
            <person name="Mustiga G.M."/>
            <person name="Amores F."/>
            <person name="Phillips W."/>
            <person name="Marelli J.P."/>
            <person name="May G.D."/>
            <person name="Shapiro H."/>
            <person name="Ma J."/>
            <person name="Bustamante C.D."/>
            <person name="Schnell R.J."/>
            <person name="Main D."/>
            <person name="Gilbert D."/>
            <person name="Parida L."/>
            <person name="Kuhn D.N."/>
        </authorList>
    </citation>
    <scope>NUCLEOTIDE SEQUENCE [LARGE SCALE GENOMIC DNA]</scope>
    <source>
        <strain evidence="2">cv. Matina 1-6</strain>
    </source>
</reference>
<dbReference type="HOGENOM" id="CLU_2745201_0_0_1"/>
<accession>A0A061GHA2</accession>
<evidence type="ECO:0000313" key="1">
    <source>
        <dbReference type="EMBL" id="EOY29210.1"/>
    </source>
</evidence>
<proteinExistence type="predicted"/>
<dbReference type="InParanoid" id="A0A061GHA2"/>
<sequence>MEGYVKTLARTPYPWEKAPTASMEELQLAKPIYSQAQTEFGGNRHRHKSNRPTANVHISLTNFVILNCVYL</sequence>
<gene>
    <name evidence="1" type="ORF">TCM_036814</name>
</gene>
<dbReference type="Proteomes" id="UP000026915">
    <property type="component" value="Chromosome 9"/>
</dbReference>
<organism evidence="1 2">
    <name type="scientific">Theobroma cacao</name>
    <name type="common">Cacao</name>
    <name type="synonym">Cocoa</name>
    <dbReference type="NCBI Taxonomy" id="3641"/>
    <lineage>
        <taxon>Eukaryota</taxon>
        <taxon>Viridiplantae</taxon>
        <taxon>Streptophyta</taxon>
        <taxon>Embryophyta</taxon>
        <taxon>Tracheophyta</taxon>
        <taxon>Spermatophyta</taxon>
        <taxon>Magnoliopsida</taxon>
        <taxon>eudicotyledons</taxon>
        <taxon>Gunneridae</taxon>
        <taxon>Pentapetalae</taxon>
        <taxon>rosids</taxon>
        <taxon>malvids</taxon>
        <taxon>Malvales</taxon>
        <taxon>Malvaceae</taxon>
        <taxon>Byttnerioideae</taxon>
        <taxon>Theobroma</taxon>
    </lineage>
</organism>